<dbReference type="InterPro" id="IPR029131">
    <property type="entry name" value="HAUS5"/>
</dbReference>
<dbReference type="InterPro" id="IPR036116">
    <property type="entry name" value="FN3_sf"/>
</dbReference>
<dbReference type="SMART" id="SM00060">
    <property type="entry name" value="FN3"/>
    <property type="match status" value="1"/>
</dbReference>
<evidence type="ECO:0000313" key="8">
    <source>
        <dbReference type="EMBL" id="KAG2471135.1"/>
    </source>
</evidence>
<dbReference type="InterPro" id="IPR013783">
    <property type="entry name" value="Ig-like_fold"/>
</dbReference>
<evidence type="ECO:0000256" key="5">
    <source>
        <dbReference type="SAM" id="Phobius"/>
    </source>
</evidence>
<evidence type="ECO:0000313" key="9">
    <source>
        <dbReference type="Proteomes" id="UP000886611"/>
    </source>
</evidence>
<feature type="non-terminal residue" evidence="8">
    <location>
        <position position="1"/>
    </location>
</feature>
<gene>
    <name evidence="8" type="primary">Ncam1_1</name>
    <name evidence="8" type="ORF">GTO96_0006351</name>
</gene>
<dbReference type="Pfam" id="PF14817">
    <property type="entry name" value="HAUS5"/>
    <property type="match status" value="2"/>
</dbReference>
<reference evidence="8 9" key="1">
    <citation type="journal article" date="2021" name="Cell">
        <title>Tracing the genetic footprints of vertebrate landing in non-teleost ray-finned fishes.</title>
        <authorList>
            <person name="Bi X."/>
            <person name="Wang K."/>
            <person name="Yang L."/>
            <person name="Pan H."/>
            <person name="Jiang H."/>
            <person name="Wei Q."/>
            <person name="Fang M."/>
            <person name="Yu H."/>
            <person name="Zhu C."/>
            <person name="Cai Y."/>
            <person name="He Y."/>
            <person name="Gan X."/>
            <person name="Zeng H."/>
            <person name="Yu D."/>
            <person name="Zhu Y."/>
            <person name="Jiang H."/>
            <person name="Qiu Q."/>
            <person name="Yang H."/>
            <person name="Zhang Y.E."/>
            <person name="Wang W."/>
            <person name="Zhu M."/>
            <person name="He S."/>
            <person name="Zhang G."/>
        </authorList>
    </citation>
    <scope>NUCLEOTIDE SEQUENCE [LARGE SCALE GENOMIC DNA]</scope>
    <source>
        <strain evidence="8">Bchr_013</strain>
    </source>
</reference>
<evidence type="ECO:0000256" key="3">
    <source>
        <dbReference type="ARBA" id="ARBA00023319"/>
    </source>
</evidence>
<dbReference type="InterPro" id="IPR013098">
    <property type="entry name" value="Ig_I-set"/>
</dbReference>
<dbReference type="GO" id="GO:0007098">
    <property type="term" value="P:centrosome cycle"/>
    <property type="evidence" value="ECO:0007669"/>
    <property type="project" value="TreeGrafter"/>
</dbReference>
<evidence type="ECO:0000256" key="1">
    <source>
        <dbReference type="ARBA" id="ARBA00022737"/>
    </source>
</evidence>
<dbReference type="EMBL" id="JAATIS010000094">
    <property type="protein sequence ID" value="KAG2471135.1"/>
    <property type="molecule type" value="Genomic_DNA"/>
</dbReference>
<evidence type="ECO:0000256" key="2">
    <source>
        <dbReference type="ARBA" id="ARBA00023157"/>
    </source>
</evidence>
<dbReference type="InterPro" id="IPR003599">
    <property type="entry name" value="Ig_sub"/>
</dbReference>
<dbReference type="SMART" id="SM00409">
    <property type="entry name" value="IG"/>
    <property type="match status" value="2"/>
</dbReference>
<dbReference type="PANTHER" id="PTHR28588:SF1">
    <property type="entry name" value="HAUS AUGMIN-LIKE COMPLEX SUBUNIT 5"/>
    <property type="match status" value="1"/>
</dbReference>
<dbReference type="Pfam" id="PF00041">
    <property type="entry name" value="fn3"/>
    <property type="match status" value="1"/>
</dbReference>
<dbReference type="FunFam" id="2.60.40.10:FF:000032">
    <property type="entry name" value="palladin isoform X1"/>
    <property type="match status" value="1"/>
</dbReference>
<evidence type="ECO:0000259" key="6">
    <source>
        <dbReference type="PROSITE" id="PS50835"/>
    </source>
</evidence>
<dbReference type="SUPFAM" id="SSF49265">
    <property type="entry name" value="Fibronectin type III"/>
    <property type="match status" value="1"/>
</dbReference>
<dbReference type="PANTHER" id="PTHR28588">
    <property type="entry name" value="HAUS AUGMIN-LIKE COMPLEX SUBUNIT 5"/>
    <property type="match status" value="1"/>
</dbReference>
<sequence>MPRPVTDLLVAHFSRKHTHKRFKGQSCLPLRFGNEKPLMMDTSKYSFNSDKSELNIRGIEKSDEGNYTCVAVNTLGEASDKTWLNISVMPKVMLNETAVVIPGQNINISCKATGDPLPTIIFSRNGKTLKSDEKKNADGTTIASFPIKNMNPSDGGAYTCSATSPAGRDSKTIQVITIPSTPVNVMVIPGPASLKINFSGLLDGGAPIISYTLQWRHKGRNDWDSTTVKAAGEPDKPVFSSEGTVEGNSYNISFQQLEDGGVPIQHYIVRYHAVSGNEDVKELRLDPEAKFVILEDLEWNTEYEVEIRAVNNRGESKPSIYNFNMPQELKAVSQKKGLGIGGIVAIVMVILLVLLIAVDTACYYTNHCGMMMCIAVNVFGKRPPGAKQHDFEGSSRFTKLIILRPSSNYRLRFGRLHATDTKIVLEKVKKGECYNQADRRKAMQREVQELRDELEQLDSQIALAQNEVLGTEKSVEDMWRQITESRKRSILLRSFAEQCIENRQKLSTYINKINNHSQVLEELARKAEVVLVFGKNHTEENLSIPSVGLEPQVLDLIRSHPPSHLLAALEHLALLRQEFLKQKTADIDVSRDIEKLRFRIESKHLQDVSNKHDFLPSVKLLLQAPEKLIFSAVALKREHQELLYFLNMKKKCLQKIKQLEGKLPASDLQALLDQVKAEDQELVTTLLPTVQRLSQQSSQCIEYGAEVKKAIVHWWEQPAQFALPEERRHGLTVQQWIERWSMAAKALQQSQRTLH</sequence>
<protein>
    <submittedName>
        <fullName evidence="8">NCAM1 protein</fullName>
    </submittedName>
</protein>
<evidence type="ECO:0000259" key="7">
    <source>
        <dbReference type="PROSITE" id="PS50853"/>
    </source>
</evidence>
<accession>A0A8X7XKV8</accession>
<dbReference type="SMART" id="SM00408">
    <property type="entry name" value="IGc2"/>
    <property type="match status" value="2"/>
</dbReference>
<name>A0A8X7XKV8_POLSE</name>
<dbReference type="InterPro" id="IPR036179">
    <property type="entry name" value="Ig-like_dom_sf"/>
</dbReference>
<keyword evidence="5" id="KW-0812">Transmembrane</keyword>
<dbReference type="Proteomes" id="UP000886611">
    <property type="component" value="Unassembled WGS sequence"/>
</dbReference>
<feature type="non-terminal residue" evidence="8">
    <location>
        <position position="755"/>
    </location>
</feature>
<dbReference type="InterPro" id="IPR003961">
    <property type="entry name" value="FN3_dom"/>
</dbReference>
<keyword evidence="1" id="KW-0677">Repeat</keyword>
<feature type="transmembrane region" description="Helical" evidence="5">
    <location>
        <begin position="337"/>
        <end position="358"/>
    </location>
</feature>
<dbReference type="SUPFAM" id="SSF48726">
    <property type="entry name" value="Immunoglobulin"/>
    <property type="match status" value="2"/>
</dbReference>
<dbReference type="PROSITE" id="PS50853">
    <property type="entry name" value="FN3"/>
    <property type="match status" value="1"/>
</dbReference>
<dbReference type="InterPro" id="IPR003598">
    <property type="entry name" value="Ig_sub2"/>
</dbReference>
<dbReference type="PROSITE" id="PS50835">
    <property type="entry name" value="IG_LIKE"/>
    <property type="match status" value="1"/>
</dbReference>
<dbReference type="GO" id="GO:0005813">
    <property type="term" value="C:centrosome"/>
    <property type="evidence" value="ECO:0007669"/>
    <property type="project" value="TreeGrafter"/>
</dbReference>
<organism evidence="8 9">
    <name type="scientific">Polypterus senegalus</name>
    <name type="common">Senegal bichir</name>
    <dbReference type="NCBI Taxonomy" id="55291"/>
    <lineage>
        <taxon>Eukaryota</taxon>
        <taxon>Metazoa</taxon>
        <taxon>Chordata</taxon>
        <taxon>Craniata</taxon>
        <taxon>Vertebrata</taxon>
        <taxon>Euteleostomi</taxon>
        <taxon>Actinopterygii</taxon>
        <taxon>Polypteriformes</taxon>
        <taxon>Polypteridae</taxon>
        <taxon>Polypterus</taxon>
    </lineage>
</organism>
<dbReference type="CDD" id="cd00063">
    <property type="entry name" value="FN3"/>
    <property type="match status" value="1"/>
</dbReference>
<keyword evidence="9" id="KW-1185">Reference proteome</keyword>
<keyword evidence="3" id="KW-0393">Immunoglobulin domain</keyword>
<keyword evidence="5" id="KW-0472">Membrane</keyword>
<feature type="coiled-coil region" evidence="4">
    <location>
        <begin position="433"/>
        <end position="474"/>
    </location>
</feature>
<dbReference type="AlphaFoldDB" id="A0A8X7XKV8"/>
<dbReference type="GO" id="GO:0051225">
    <property type="term" value="P:spindle assembly"/>
    <property type="evidence" value="ECO:0007669"/>
    <property type="project" value="InterPro"/>
</dbReference>
<feature type="domain" description="Fibronectin type-III" evidence="7">
    <location>
        <begin position="233"/>
        <end position="329"/>
    </location>
</feature>
<dbReference type="Gene3D" id="2.60.40.10">
    <property type="entry name" value="Immunoglobulins"/>
    <property type="match status" value="4"/>
</dbReference>
<dbReference type="InterPro" id="IPR007110">
    <property type="entry name" value="Ig-like_dom"/>
</dbReference>
<keyword evidence="5" id="KW-1133">Transmembrane helix</keyword>
<keyword evidence="4" id="KW-0175">Coiled coil</keyword>
<proteinExistence type="predicted"/>
<dbReference type="GO" id="GO:0070652">
    <property type="term" value="C:HAUS complex"/>
    <property type="evidence" value="ECO:0007669"/>
    <property type="project" value="InterPro"/>
</dbReference>
<evidence type="ECO:0000256" key="4">
    <source>
        <dbReference type="SAM" id="Coils"/>
    </source>
</evidence>
<comment type="caution">
    <text evidence="8">The sequence shown here is derived from an EMBL/GenBank/DDBJ whole genome shotgun (WGS) entry which is preliminary data.</text>
</comment>
<dbReference type="Pfam" id="PF07679">
    <property type="entry name" value="I-set"/>
    <property type="match status" value="2"/>
</dbReference>
<feature type="domain" description="Ig-like" evidence="6">
    <location>
        <begin position="90"/>
        <end position="174"/>
    </location>
</feature>
<keyword evidence="2" id="KW-1015">Disulfide bond</keyword>